<dbReference type="InterPro" id="IPR006379">
    <property type="entry name" value="HAD-SF_hydro_IIB"/>
</dbReference>
<dbReference type="AlphaFoldDB" id="A0A3A8RA21"/>
<dbReference type="EMBL" id="RAWM01000001">
    <property type="protein sequence ID" value="RKH74132.1"/>
    <property type="molecule type" value="Genomic_DNA"/>
</dbReference>
<dbReference type="OrthoDB" id="5292903at2"/>
<evidence type="ECO:0000313" key="2">
    <source>
        <dbReference type="Proteomes" id="UP000282656"/>
    </source>
</evidence>
<dbReference type="GO" id="GO:0005829">
    <property type="term" value="C:cytosol"/>
    <property type="evidence" value="ECO:0007669"/>
    <property type="project" value="TreeGrafter"/>
</dbReference>
<dbReference type="Pfam" id="PF08282">
    <property type="entry name" value="Hydrolase_3"/>
    <property type="match status" value="1"/>
</dbReference>
<dbReference type="NCBIfam" id="TIGR01484">
    <property type="entry name" value="HAD-SF-IIB"/>
    <property type="match status" value="1"/>
</dbReference>
<dbReference type="InterPro" id="IPR023214">
    <property type="entry name" value="HAD_sf"/>
</dbReference>
<dbReference type="Gene3D" id="3.40.50.1000">
    <property type="entry name" value="HAD superfamily/HAD-like"/>
    <property type="match status" value="2"/>
</dbReference>
<evidence type="ECO:0000313" key="1">
    <source>
        <dbReference type="EMBL" id="RKH74132.1"/>
    </source>
</evidence>
<keyword evidence="1" id="KW-0378">Hydrolase</keyword>
<protein>
    <submittedName>
        <fullName evidence="1">HAD-IIB family hydrolase</fullName>
    </submittedName>
</protein>
<keyword evidence="2" id="KW-1185">Reference proteome</keyword>
<comment type="caution">
    <text evidence="1">The sequence shown here is derived from an EMBL/GenBank/DDBJ whole genome shotgun (WGS) entry which is preliminary data.</text>
</comment>
<dbReference type="Proteomes" id="UP000282656">
    <property type="component" value="Unassembled WGS sequence"/>
</dbReference>
<reference evidence="2" key="1">
    <citation type="submission" date="2018-09" db="EMBL/GenBank/DDBJ databases">
        <authorList>
            <person name="Livingstone P.G."/>
            <person name="Whitworth D.E."/>
        </authorList>
    </citation>
    <scope>NUCLEOTIDE SEQUENCE [LARGE SCALE GENOMIC DNA]</scope>
    <source>
        <strain evidence="2">AB047A</strain>
    </source>
</reference>
<accession>A0A3A8RA21</accession>
<proteinExistence type="predicted"/>
<gene>
    <name evidence="1" type="ORF">D7X96_00800</name>
</gene>
<dbReference type="GO" id="GO:0016791">
    <property type="term" value="F:phosphatase activity"/>
    <property type="evidence" value="ECO:0007669"/>
    <property type="project" value="TreeGrafter"/>
</dbReference>
<dbReference type="SUPFAM" id="SSF56784">
    <property type="entry name" value="HAD-like"/>
    <property type="match status" value="1"/>
</dbReference>
<name>A0A3A8RA21_9BACT</name>
<dbReference type="PANTHER" id="PTHR10000:SF8">
    <property type="entry name" value="HAD SUPERFAMILY HYDROLASE-LIKE, TYPE 3"/>
    <property type="match status" value="1"/>
</dbReference>
<organism evidence="1 2">
    <name type="scientific">Corallococcus interemptor</name>
    <dbReference type="NCBI Taxonomy" id="2316720"/>
    <lineage>
        <taxon>Bacteria</taxon>
        <taxon>Pseudomonadati</taxon>
        <taxon>Myxococcota</taxon>
        <taxon>Myxococcia</taxon>
        <taxon>Myxococcales</taxon>
        <taxon>Cystobacterineae</taxon>
        <taxon>Myxococcaceae</taxon>
        <taxon>Corallococcus</taxon>
    </lineage>
</organism>
<dbReference type="PANTHER" id="PTHR10000">
    <property type="entry name" value="PHOSPHOSERINE PHOSPHATASE"/>
    <property type="match status" value="1"/>
</dbReference>
<sequence length="281" mass="30682">MKAADMKAGAPRPLRQADLSGVQGVFTDVDGTLTTGHKLRSQTLQSLEKLSAAGLRVVLVSGRPAGWGEAWARQLPVDGVVVENGGLFFLKDAKGKLRKVYLEPPAQRVANRQRLEEEVERVLAQVPGARLSVDSRYTEVDLAVDYNEEARLGDEGASRIEALLRARGVTAVRSSVHVNCWLGRFDKLSASRRFAKVAWGEKLDPADGRYVYAGDSFNDAPMFQAFKLGVGVANVRAVLDRIDAPPAFITRAPEGRGFEELARALLARRRTARSRSRGVST</sequence>
<dbReference type="InterPro" id="IPR036412">
    <property type="entry name" value="HAD-like_sf"/>
</dbReference>
<dbReference type="GO" id="GO:0000287">
    <property type="term" value="F:magnesium ion binding"/>
    <property type="evidence" value="ECO:0007669"/>
    <property type="project" value="TreeGrafter"/>
</dbReference>